<dbReference type="Gene3D" id="1.10.287.110">
    <property type="entry name" value="DnaJ domain"/>
    <property type="match status" value="1"/>
</dbReference>
<feature type="transmembrane region" description="Helical" evidence="2">
    <location>
        <begin position="504"/>
        <end position="527"/>
    </location>
</feature>
<dbReference type="InterPro" id="IPR001623">
    <property type="entry name" value="DnaJ_domain"/>
</dbReference>
<dbReference type="InterPro" id="IPR036869">
    <property type="entry name" value="J_dom_sf"/>
</dbReference>
<proteinExistence type="predicted"/>
<gene>
    <name evidence="4" type="ORF">ALQ04_03506</name>
</gene>
<keyword evidence="2" id="KW-0812">Transmembrane</keyword>
<accession>A0A3M4M6P7</accession>
<dbReference type="Proteomes" id="UP000277236">
    <property type="component" value="Unassembled WGS sequence"/>
</dbReference>
<evidence type="ECO:0000256" key="2">
    <source>
        <dbReference type="SAM" id="Phobius"/>
    </source>
</evidence>
<feature type="transmembrane region" description="Helical" evidence="2">
    <location>
        <begin position="560"/>
        <end position="582"/>
    </location>
</feature>
<reference evidence="4 5" key="1">
    <citation type="submission" date="2018-08" db="EMBL/GenBank/DDBJ databases">
        <title>Recombination of ecologically and evolutionarily significant loci maintains genetic cohesion in the Pseudomonas syringae species complex.</title>
        <authorList>
            <person name="Dillon M."/>
            <person name="Thakur S."/>
            <person name="Almeida R.N.D."/>
            <person name="Weir B.S."/>
            <person name="Guttman D.S."/>
        </authorList>
    </citation>
    <scope>NUCLEOTIDE SEQUENCE [LARGE SCALE GENOMIC DNA]</scope>
    <source>
        <strain evidence="4 5">ICMP 3353</strain>
    </source>
</reference>
<feature type="transmembrane region" description="Helical" evidence="2">
    <location>
        <begin position="449"/>
        <end position="468"/>
    </location>
</feature>
<sequence>MVSLVLSPASCLPQEPINTHRDALLRPSTQVCAIPADTASPPSIPALCPRSSRPYDCRHPPQPFRVQFVVCTERGEMNCWSVLGLEPDTDTRSIKRQYATLLKQYRPDEDPEGFQRLREAYEQALDWAHEPQESKVFDHVTTLDPSLFQPVNDGEISAWKRAEQLVEGITADNLVARIQQAQTDACEAEFEKSLLQLCQSDANVMREMAEPAVEHLYWQTPWQRQDFSCSATEPVSKYLLNNAERQLHDTLKTGNARRLLELCHTLEQKAWLQTLDRRRWFNECLARQLLDIQPWSNTLFETVCSRQGWKQTGNLTPCPEPYWSELLHRSHNSSFLEEQQRLAAQNDNSPAARAARLFFRPMHEDARVQFTAAFNKADWQMCEKLASTLQQRYPGLVNEIPGMNPYFWRPLQRNHSTWAMPLAIACTSAEIAFNHFFRQGSSLLETLATMLQIVGMFGLLAWGLNWCCRNLGLTAWRVDRYLLERCGKWLSLRRPEPLPIRDSLAVWLFAILVYLSGGMSALLVYTAPLLGLSLWSRTPWPARFRQKVVKLPPGSWPREIVIGVFFGLLASSLWGTAAIINYRSLDQNQGLQAWPMRFCAIVTDASSACKVPATREQWYSPIPNKEAGHDQ</sequence>
<organism evidence="4 5">
    <name type="scientific">Pseudomonas cichorii</name>
    <dbReference type="NCBI Taxonomy" id="36746"/>
    <lineage>
        <taxon>Bacteria</taxon>
        <taxon>Pseudomonadati</taxon>
        <taxon>Pseudomonadota</taxon>
        <taxon>Gammaproteobacteria</taxon>
        <taxon>Pseudomonadales</taxon>
        <taxon>Pseudomonadaceae</taxon>
        <taxon>Pseudomonas</taxon>
    </lineage>
</organism>
<dbReference type="EMBL" id="RBRE01000016">
    <property type="protein sequence ID" value="RMQ49536.1"/>
    <property type="molecule type" value="Genomic_DNA"/>
</dbReference>
<evidence type="ECO:0000256" key="1">
    <source>
        <dbReference type="ARBA" id="ARBA00023186"/>
    </source>
</evidence>
<dbReference type="PROSITE" id="PS50076">
    <property type="entry name" value="DNAJ_2"/>
    <property type="match status" value="1"/>
</dbReference>
<dbReference type="AlphaFoldDB" id="A0A3M4M6P7"/>
<dbReference type="CDD" id="cd06257">
    <property type="entry name" value="DnaJ"/>
    <property type="match status" value="1"/>
</dbReference>
<feature type="domain" description="J" evidence="3">
    <location>
        <begin position="78"/>
        <end position="141"/>
    </location>
</feature>
<evidence type="ECO:0000313" key="4">
    <source>
        <dbReference type="EMBL" id="RMQ49536.1"/>
    </source>
</evidence>
<comment type="caution">
    <text evidence="4">The sequence shown here is derived from an EMBL/GenBank/DDBJ whole genome shotgun (WGS) entry which is preliminary data.</text>
</comment>
<dbReference type="SMART" id="SM00271">
    <property type="entry name" value="DnaJ"/>
    <property type="match status" value="1"/>
</dbReference>
<dbReference type="SUPFAM" id="SSF46565">
    <property type="entry name" value="Chaperone J-domain"/>
    <property type="match status" value="1"/>
</dbReference>
<evidence type="ECO:0000259" key="3">
    <source>
        <dbReference type="PROSITE" id="PS50076"/>
    </source>
</evidence>
<keyword evidence="1" id="KW-0143">Chaperone</keyword>
<protein>
    <recommendedName>
        <fullName evidence="3">J domain-containing protein</fullName>
    </recommendedName>
</protein>
<keyword evidence="2" id="KW-0472">Membrane</keyword>
<evidence type="ECO:0000313" key="5">
    <source>
        <dbReference type="Proteomes" id="UP000277236"/>
    </source>
</evidence>
<name>A0A3M4M6P7_PSECI</name>
<keyword evidence="2" id="KW-1133">Transmembrane helix</keyword>